<keyword evidence="4" id="KW-1185">Reference proteome</keyword>
<comment type="caution">
    <text evidence="3">The sequence shown here is derived from an EMBL/GenBank/DDBJ whole genome shotgun (WGS) entry which is preliminary data.</text>
</comment>
<dbReference type="Pfam" id="PF00144">
    <property type="entry name" value="Beta-lactamase"/>
    <property type="match status" value="1"/>
</dbReference>
<reference evidence="3 4" key="1">
    <citation type="journal article" date="2014" name="Antonie Van Leeuwenhoek">
        <title>Hyphomonas beringensis sp. nov. and Hyphomonas chukchiensis sp. nov., isolated from surface seawater of the Bering Sea and Chukchi Sea.</title>
        <authorList>
            <person name="Li C."/>
            <person name="Lai Q."/>
            <person name="Li G."/>
            <person name="Dong C."/>
            <person name="Wang J."/>
            <person name="Liao Y."/>
            <person name="Shao Z."/>
        </authorList>
    </citation>
    <scope>NUCLEOTIDE SEQUENCE [LARGE SCALE GENOMIC DNA]</scope>
    <source>
        <strain evidence="3 4">MHS-3</strain>
    </source>
</reference>
<dbReference type="SUPFAM" id="SSF56601">
    <property type="entry name" value="beta-lactamase/transpeptidase-like"/>
    <property type="match status" value="1"/>
</dbReference>
<feature type="signal peptide" evidence="1">
    <location>
        <begin position="1"/>
        <end position="24"/>
    </location>
</feature>
<accession>A0A069E1G3</accession>
<feature type="domain" description="Beta-lactamase-related" evidence="2">
    <location>
        <begin position="62"/>
        <end position="426"/>
    </location>
</feature>
<dbReference type="InterPro" id="IPR050789">
    <property type="entry name" value="Diverse_Enzym_Activities"/>
</dbReference>
<organism evidence="3 4">
    <name type="scientific">Hyphomonas adhaerens MHS-3</name>
    <dbReference type="NCBI Taxonomy" id="1280949"/>
    <lineage>
        <taxon>Bacteria</taxon>
        <taxon>Pseudomonadati</taxon>
        <taxon>Pseudomonadota</taxon>
        <taxon>Alphaproteobacteria</taxon>
        <taxon>Hyphomonadales</taxon>
        <taxon>Hyphomonadaceae</taxon>
        <taxon>Hyphomonas</taxon>
    </lineage>
</organism>
<proteinExistence type="predicted"/>
<dbReference type="EMBL" id="ARYH01000002">
    <property type="protein sequence ID" value="KCZ83551.1"/>
    <property type="molecule type" value="Genomic_DNA"/>
</dbReference>
<dbReference type="PANTHER" id="PTHR43283">
    <property type="entry name" value="BETA-LACTAMASE-RELATED"/>
    <property type="match status" value="1"/>
</dbReference>
<dbReference type="eggNOG" id="COG1680">
    <property type="taxonomic scope" value="Bacteria"/>
</dbReference>
<evidence type="ECO:0000256" key="1">
    <source>
        <dbReference type="SAM" id="SignalP"/>
    </source>
</evidence>
<gene>
    <name evidence="3" type="ORF">HAD_13154</name>
</gene>
<sequence length="457" mass="50148">MKNKLPAKSAISVALILFLMSCSAKEAAAPGPAEEETALISAEAGNEPAIESFYGPILEQLDEDMQQYVQSGKVSNLAYALIKDGDRIQSGYFGTRTLNGSDPVDDRTIYRIGSMTKAVTAVSLLMLLEEGKFSLDDPITRFLPELNNLQVTRSFQSGSSGGLRPAERAPTMQELLTHTAGFANGDGQTDYANRVFQQRDVEGATTNEEYLKRLSGVPLMYQPGTAWSYSAASDLQGIIIERISGERLGAFMKRRIFDPLGMVDTGFSVSDAQRDRLADVTAWPPGQPLAKIEGPMQDMDAAHLPRDAGGHGLVSTIADYERFAEMLLHEGTLDGERLLNPDSVRLLRTSGTDFTDPETGFPMYQPFRGTRFGFGVAVVTNTIRSGLGAPEGTYFWDGAYGTWFWIDPYHDIIFIGMVQNLSANPVMPRKTAMTDVYHALFTDYFPSNPVVEEDLPE</sequence>
<dbReference type="Proteomes" id="UP000027446">
    <property type="component" value="Unassembled WGS sequence"/>
</dbReference>
<dbReference type="InterPro" id="IPR001466">
    <property type="entry name" value="Beta-lactam-related"/>
</dbReference>
<dbReference type="STRING" id="1280949.HAD_13154"/>
<evidence type="ECO:0000313" key="3">
    <source>
        <dbReference type="EMBL" id="KCZ83551.1"/>
    </source>
</evidence>
<dbReference type="InterPro" id="IPR012338">
    <property type="entry name" value="Beta-lactam/transpept-like"/>
</dbReference>
<feature type="chain" id="PRO_5001660573" evidence="1">
    <location>
        <begin position="25"/>
        <end position="457"/>
    </location>
</feature>
<keyword evidence="1" id="KW-0732">Signal</keyword>
<dbReference type="PROSITE" id="PS51257">
    <property type="entry name" value="PROKAR_LIPOPROTEIN"/>
    <property type="match status" value="1"/>
</dbReference>
<dbReference type="AlphaFoldDB" id="A0A069E1G3"/>
<evidence type="ECO:0000313" key="4">
    <source>
        <dbReference type="Proteomes" id="UP000027446"/>
    </source>
</evidence>
<dbReference type="OrthoDB" id="5377981at2"/>
<protein>
    <submittedName>
        <fullName evidence="3">Carboxylesterase</fullName>
    </submittedName>
</protein>
<evidence type="ECO:0000259" key="2">
    <source>
        <dbReference type="Pfam" id="PF00144"/>
    </source>
</evidence>
<dbReference type="PATRIC" id="fig|1280949.3.peg.2675"/>
<dbReference type="PANTHER" id="PTHR43283:SF3">
    <property type="entry name" value="BETA-LACTAMASE FAMILY PROTEIN (AFU_ORTHOLOGUE AFUA_5G07500)"/>
    <property type="match status" value="1"/>
</dbReference>
<name>A0A069E1G3_9PROT</name>
<dbReference type="Gene3D" id="3.40.710.10">
    <property type="entry name" value="DD-peptidase/beta-lactamase superfamily"/>
    <property type="match status" value="1"/>
</dbReference>
<dbReference type="RefSeq" id="WP_051596298.1">
    <property type="nucleotide sequence ID" value="NZ_ARYH01000002.1"/>
</dbReference>